<name>A0A193GHI6_9BORD</name>
<sequence>MLRYPAKIEPDTVGYLVTFRDIPEANSAGETVEEAREMAADALLVAMDFYFEDRRPVPPPSKARDGEVLVALPASVSAKVLLLNEMLAQHVTPAELARRMGTRPQEVNRIVNLEHATKIDTIAQALATMGKELELSVS</sequence>
<dbReference type="PANTHER" id="PTHR34504:SF4">
    <property type="entry name" value="ANTITOXIN HICB"/>
    <property type="match status" value="1"/>
</dbReference>
<dbReference type="EMBL" id="CP016172">
    <property type="protein sequence ID" value="ANN78896.1"/>
    <property type="molecule type" value="Genomic_DNA"/>
</dbReference>
<feature type="domain" description="HicB-like antitoxin of toxin-antitoxin system" evidence="1">
    <location>
        <begin position="4"/>
        <end position="62"/>
    </location>
</feature>
<dbReference type="InterPro" id="IPR035069">
    <property type="entry name" value="TTHA1013/TTHA0281-like"/>
</dbReference>
<dbReference type="Pfam" id="PF15919">
    <property type="entry name" value="HicB_lk_antitox"/>
    <property type="match status" value="1"/>
</dbReference>
<dbReference type="Gene3D" id="1.10.260.40">
    <property type="entry name" value="lambda repressor-like DNA-binding domains"/>
    <property type="match status" value="1"/>
</dbReference>
<dbReference type="InterPro" id="IPR031807">
    <property type="entry name" value="HicB-like"/>
</dbReference>
<dbReference type="AlphaFoldDB" id="A0A193GHI6"/>
<dbReference type="PANTHER" id="PTHR34504">
    <property type="entry name" value="ANTITOXIN HICB"/>
    <property type="match status" value="1"/>
</dbReference>
<evidence type="ECO:0000313" key="3">
    <source>
        <dbReference type="Proteomes" id="UP000091926"/>
    </source>
</evidence>
<evidence type="ECO:0000259" key="1">
    <source>
        <dbReference type="Pfam" id="PF15919"/>
    </source>
</evidence>
<gene>
    <name evidence="2" type="ORF">BAU07_18810</name>
</gene>
<dbReference type="Gene3D" id="3.30.160.250">
    <property type="match status" value="1"/>
</dbReference>
<dbReference type="RefSeq" id="WP_066660835.1">
    <property type="nucleotide sequence ID" value="NZ_CBCSCL010000012.1"/>
</dbReference>
<organism evidence="2 3">
    <name type="scientific">Bordetella flabilis</name>
    <dbReference type="NCBI Taxonomy" id="463014"/>
    <lineage>
        <taxon>Bacteria</taxon>
        <taxon>Pseudomonadati</taxon>
        <taxon>Pseudomonadota</taxon>
        <taxon>Betaproteobacteria</taxon>
        <taxon>Burkholderiales</taxon>
        <taxon>Alcaligenaceae</taxon>
        <taxon>Bordetella</taxon>
    </lineage>
</organism>
<dbReference type="InterPro" id="IPR051404">
    <property type="entry name" value="TA_system_antitoxin"/>
</dbReference>
<proteinExistence type="predicted"/>
<evidence type="ECO:0000313" key="2">
    <source>
        <dbReference type="EMBL" id="ANN78896.1"/>
    </source>
</evidence>
<dbReference type="SUPFAM" id="SSF47413">
    <property type="entry name" value="lambda repressor-like DNA-binding domains"/>
    <property type="match status" value="1"/>
</dbReference>
<protein>
    <submittedName>
        <fullName evidence="2">Antitoxin</fullName>
    </submittedName>
</protein>
<dbReference type="STRING" id="463014.BAU07_18810"/>
<dbReference type="SUPFAM" id="SSF143100">
    <property type="entry name" value="TTHA1013/TTHA0281-like"/>
    <property type="match status" value="1"/>
</dbReference>
<dbReference type="InterPro" id="IPR010982">
    <property type="entry name" value="Lambda_DNA-bd_dom_sf"/>
</dbReference>
<accession>A0A193GHI6</accession>
<dbReference type="GO" id="GO:0003677">
    <property type="term" value="F:DNA binding"/>
    <property type="evidence" value="ECO:0007669"/>
    <property type="project" value="InterPro"/>
</dbReference>
<dbReference type="OrthoDB" id="5772151at2"/>
<reference evidence="2 3" key="1">
    <citation type="submission" date="2016-06" db="EMBL/GenBank/DDBJ databases">
        <title>Complete genome sequences of Bordetella bronchialis and Bordetella flabilis.</title>
        <authorList>
            <person name="LiPuma J.J."/>
            <person name="Spilker T."/>
        </authorList>
    </citation>
    <scope>NUCLEOTIDE SEQUENCE [LARGE SCALE GENOMIC DNA]</scope>
    <source>
        <strain evidence="2 3">AU10664</strain>
    </source>
</reference>
<dbReference type="Proteomes" id="UP000091926">
    <property type="component" value="Chromosome"/>
</dbReference>
<dbReference type="KEGG" id="bfz:BAU07_18810"/>
<keyword evidence="3" id="KW-1185">Reference proteome</keyword>